<reference evidence="2 3" key="1">
    <citation type="journal article" date="2015" name="Proc. Natl. Acad. Sci. U.S.A.">
        <title>The resurrection genome of Boea hygrometrica: A blueprint for survival of dehydration.</title>
        <authorList>
            <person name="Xiao L."/>
            <person name="Yang G."/>
            <person name="Zhang L."/>
            <person name="Yang X."/>
            <person name="Zhao S."/>
            <person name="Ji Z."/>
            <person name="Zhou Q."/>
            <person name="Hu M."/>
            <person name="Wang Y."/>
            <person name="Chen M."/>
            <person name="Xu Y."/>
            <person name="Jin H."/>
            <person name="Xiao X."/>
            <person name="Hu G."/>
            <person name="Bao F."/>
            <person name="Hu Y."/>
            <person name="Wan P."/>
            <person name="Li L."/>
            <person name="Deng X."/>
            <person name="Kuang T."/>
            <person name="Xiang C."/>
            <person name="Zhu J.K."/>
            <person name="Oliver M.J."/>
            <person name="He Y."/>
        </authorList>
    </citation>
    <scope>NUCLEOTIDE SEQUENCE [LARGE SCALE GENOMIC DNA]</scope>
    <source>
        <strain evidence="3">cv. XS01</strain>
    </source>
</reference>
<dbReference type="AlphaFoldDB" id="A0A2Z7D9X7"/>
<feature type="region of interest" description="Disordered" evidence="1">
    <location>
        <begin position="15"/>
        <end position="34"/>
    </location>
</feature>
<proteinExistence type="predicted"/>
<organism evidence="2 3">
    <name type="scientific">Dorcoceras hygrometricum</name>
    <dbReference type="NCBI Taxonomy" id="472368"/>
    <lineage>
        <taxon>Eukaryota</taxon>
        <taxon>Viridiplantae</taxon>
        <taxon>Streptophyta</taxon>
        <taxon>Embryophyta</taxon>
        <taxon>Tracheophyta</taxon>
        <taxon>Spermatophyta</taxon>
        <taxon>Magnoliopsida</taxon>
        <taxon>eudicotyledons</taxon>
        <taxon>Gunneridae</taxon>
        <taxon>Pentapetalae</taxon>
        <taxon>asterids</taxon>
        <taxon>lamiids</taxon>
        <taxon>Lamiales</taxon>
        <taxon>Gesneriaceae</taxon>
        <taxon>Didymocarpoideae</taxon>
        <taxon>Trichosporeae</taxon>
        <taxon>Loxocarpinae</taxon>
        <taxon>Dorcoceras</taxon>
    </lineage>
</organism>
<accession>A0A2Z7D9X7</accession>
<sequence length="299" mass="33240">MSSWTKSSVSLSKLHETQKPLNDKSGLGFSFGENSSEETCTQSDLAGDKFKKMNFVKAGVIHDVCESVKYDDQFTGQLNHKGKNGIGYIKPENCKPSWLTNRLEKDKRKYVPKSSVQNHQRCDSTKAKWVKVQPKRDLNGQTLDSPHDDIQIAQTDLTGNIEVIDLNNVDQVQEQIATSVPAAGDDGTTIAQDAAQADDTICQEVSRPASDTQAINSSYQLVSNEAIQPDIQAEQGENPIGSDLWWNRNHPPEQIIEGVMTKMGNRVVEVHSLKTEADRVEVVVVEVEVNIQREEVVHK</sequence>
<protein>
    <submittedName>
        <fullName evidence="2">Uncharacterized protein</fullName>
    </submittedName>
</protein>
<dbReference type="Proteomes" id="UP000250235">
    <property type="component" value="Unassembled WGS sequence"/>
</dbReference>
<evidence type="ECO:0000313" key="2">
    <source>
        <dbReference type="EMBL" id="KZV56669.1"/>
    </source>
</evidence>
<dbReference type="EMBL" id="KQ987881">
    <property type="protein sequence ID" value="KZV56669.1"/>
    <property type="molecule type" value="Genomic_DNA"/>
</dbReference>
<name>A0A2Z7D9X7_9LAMI</name>
<evidence type="ECO:0000313" key="3">
    <source>
        <dbReference type="Proteomes" id="UP000250235"/>
    </source>
</evidence>
<evidence type="ECO:0000256" key="1">
    <source>
        <dbReference type="SAM" id="MobiDB-lite"/>
    </source>
</evidence>
<gene>
    <name evidence="2" type="ORF">F511_34927</name>
</gene>
<keyword evidence="3" id="KW-1185">Reference proteome</keyword>